<sequence length="91" mass="10114">MKKKKLTKLKLNKKRISNLESSKQFGGGFTDTCFCFISDNLPCITKDIEICPSEQICLSSQNGATVCVGLQSCNCDPHNPHDPYHSQQAFC</sequence>
<proteinExistence type="predicted"/>
<gene>
    <name evidence="1" type="ORF">H2O64_09340</name>
</gene>
<dbReference type="Proteomes" id="UP000619238">
    <property type="component" value="Unassembled WGS sequence"/>
</dbReference>
<comment type="caution">
    <text evidence="1">The sequence shown here is derived from an EMBL/GenBank/DDBJ whole genome shotgun (WGS) entry which is preliminary data.</text>
</comment>
<keyword evidence="2" id="KW-1185">Reference proteome</keyword>
<evidence type="ECO:0000313" key="1">
    <source>
        <dbReference type="EMBL" id="MBC8754873.1"/>
    </source>
</evidence>
<accession>A0ABR7Q8P6</accession>
<dbReference type="RefSeq" id="WP_187561925.1">
    <property type="nucleotide sequence ID" value="NZ_JACGWS010000005.1"/>
</dbReference>
<protein>
    <submittedName>
        <fullName evidence="1">Uncharacterized protein</fullName>
    </submittedName>
</protein>
<dbReference type="EMBL" id="JACGWS010000005">
    <property type="protein sequence ID" value="MBC8754873.1"/>
    <property type="molecule type" value="Genomic_DNA"/>
</dbReference>
<reference evidence="1 2" key="1">
    <citation type="submission" date="2020-07" db="EMBL/GenBank/DDBJ databases">
        <title>Description of Kordia aestuariivivens sp. nov., isolated from a tidal flat.</title>
        <authorList>
            <person name="Park S."/>
            <person name="Yoon J.-H."/>
        </authorList>
    </citation>
    <scope>NUCLEOTIDE SEQUENCE [LARGE SCALE GENOMIC DNA]</scope>
    <source>
        <strain evidence="1 2">YSTF-M3</strain>
    </source>
</reference>
<name>A0ABR7Q8P6_9FLAO</name>
<organism evidence="1 2">
    <name type="scientific">Kordia aestuariivivens</name>
    <dbReference type="NCBI Taxonomy" id="2759037"/>
    <lineage>
        <taxon>Bacteria</taxon>
        <taxon>Pseudomonadati</taxon>
        <taxon>Bacteroidota</taxon>
        <taxon>Flavobacteriia</taxon>
        <taxon>Flavobacteriales</taxon>
        <taxon>Flavobacteriaceae</taxon>
        <taxon>Kordia</taxon>
    </lineage>
</organism>
<evidence type="ECO:0000313" key="2">
    <source>
        <dbReference type="Proteomes" id="UP000619238"/>
    </source>
</evidence>